<dbReference type="KEGG" id="raj:RA11412_1121"/>
<evidence type="ECO:0000313" key="1">
    <source>
        <dbReference type="EMBL" id="BAV87420.1"/>
    </source>
</evidence>
<name>A0A2Z5QYN4_9MICC</name>
<dbReference type="EMBL" id="AP017895">
    <property type="protein sequence ID" value="BAV87420.1"/>
    <property type="molecule type" value="Genomic_DNA"/>
</dbReference>
<proteinExistence type="predicted"/>
<dbReference type="Gene3D" id="3.40.50.300">
    <property type="entry name" value="P-loop containing nucleotide triphosphate hydrolases"/>
    <property type="match status" value="1"/>
</dbReference>
<accession>A0A2Z5QYN4</accession>
<keyword evidence="2" id="KW-1185">Reference proteome</keyword>
<gene>
    <name evidence="1" type="ORF">RA11412_1121</name>
</gene>
<dbReference type="InterPro" id="IPR027417">
    <property type="entry name" value="P-loop_NTPase"/>
</dbReference>
<evidence type="ECO:0000313" key="2">
    <source>
        <dbReference type="Proteomes" id="UP000250241"/>
    </source>
</evidence>
<organism evidence="1 2">
    <name type="scientific">Rothia aeria</name>
    <dbReference type="NCBI Taxonomy" id="172042"/>
    <lineage>
        <taxon>Bacteria</taxon>
        <taxon>Bacillati</taxon>
        <taxon>Actinomycetota</taxon>
        <taxon>Actinomycetes</taxon>
        <taxon>Micrococcales</taxon>
        <taxon>Micrococcaceae</taxon>
        <taxon>Rothia</taxon>
    </lineage>
</organism>
<protein>
    <submittedName>
        <fullName evidence="1">Capsular polysaccharide biosynthesis protein</fullName>
    </submittedName>
</protein>
<sequence>MIMVGSIGKSHREQMTEATNNLNKVNANLFGLVLNRAPRKGLGNSYYGFGYANSYVGYATYYGYSKDGTKKK</sequence>
<reference evidence="1 2" key="1">
    <citation type="submission" date="2016-10" db="EMBL/GenBank/DDBJ databases">
        <title>Genome sequence of Rothia aeria strain JCM11412.</title>
        <authorList>
            <person name="Nambu T."/>
        </authorList>
    </citation>
    <scope>NUCLEOTIDE SEQUENCE [LARGE SCALE GENOMIC DNA]</scope>
    <source>
        <strain evidence="1 2">JCM 11412</strain>
    </source>
</reference>
<dbReference type="Proteomes" id="UP000250241">
    <property type="component" value="Chromosome"/>
</dbReference>
<dbReference type="AlphaFoldDB" id="A0A2Z5QYN4"/>